<comment type="caution">
    <text evidence="1">The sequence shown here is derived from an EMBL/GenBank/DDBJ whole genome shotgun (WGS) entry which is preliminary data.</text>
</comment>
<accession>A0ACA9NQW7</accession>
<dbReference type="EMBL" id="CAJVPU010018332">
    <property type="protein sequence ID" value="CAG8665173.1"/>
    <property type="molecule type" value="Genomic_DNA"/>
</dbReference>
<feature type="non-terminal residue" evidence="1">
    <location>
        <position position="1"/>
    </location>
</feature>
<sequence>STQMAKYTEGSKEKTGTIAGEPSKNEKKLCLIEESVTKERL</sequence>
<reference evidence="1" key="1">
    <citation type="submission" date="2021-06" db="EMBL/GenBank/DDBJ databases">
        <authorList>
            <person name="Kallberg Y."/>
            <person name="Tangrot J."/>
            <person name="Rosling A."/>
        </authorList>
    </citation>
    <scope>NUCLEOTIDE SEQUENCE</scope>
    <source>
        <strain evidence="1">IL203A</strain>
    </source>
</reference>
<name>A0ACA9NQW7_9GLOM</name>
<protein>
    <submittedName>
        <fullName evidence="1">12252_t:CDS:1</fullName>
    </submittedName>
</protein>
<gene>
    <name evidence="1" type="ORF">DHETER_LOCUS9932</name>
</gene>
<proteinExistence type="predicted"/>
<dbReference type="Proteomes" id="UP000789702">
    <property type="component" value="Unassembled WGS sequence"/>
</dbReference>
<evidence type="ECO:0000313" key="2">
    <source>
        <dbReference type="Proteomes" id="UP000789702"/>
    </source>
</evidence>
<keyword evidence="2" id="KW-1185">Reference proteome</keyword>
<evidence type="ECO:0000313" key="1">
    <source>
        <dbReference type="EMBL" id="CAG8665173.1"/>
    </source>
</evidence>
<feature type="non-terminal residue" evidence="1">
    <location>
        <position position="41"/>
    </location>
</feature>
<organism evidence="1 2">
    <name type="scientific">Dentiscutata heterogama</name>
    <dbReference type="NCBI Taxonomy" id="1316150"/>
    <lineage>
        <taxon>Eukaryota</taxon>
        <taxon>Fungi</taxon>
        <taxon>Fungi incertae sedis</taxon>
        <taxon>Mucoromycota</taxon>
        <taxon>Glomeromycotina</taxon>
        <taxon>Glomeromycetes</taxon>
        <taxon>Diversisporales</taxon>
        <taxon>Gigasporaceae</taxon>
        <taxon>Dentiscutata</taxon>
    </lineage>
</organism>